<dbReference type="InterPro" id="IPR045792">
    <property type="entry name" value="DUF6036"/>
</dbReference>
<protein>
    <recommendedName>
        <fullName evidence="1">DUF6036 domain-containing protein</fullName>
    </recommendedName>
</protein>
<dbReference type="Pfam" id="PF19502">
    <property type="entry name" value="DUF6036"/>
    <property type="match status" value="1"/>
</dbReference>
<feature type="domain" description="DUF6036" evidence="1">
    <location>
        <begin position="16"/>
        <end position="151"/>
    </location>
</feature>
<name>A0A537KB78_9BACT</name>
<organism evidence="2 3">
    <name type="scientific">Candidatus Segetimicrobium genomatis</name>
    <dbReference type="NCBI Taxonomy" id="2569760"/>
    <lineage>
        <taxon>Bacteria</taxon>
        <taxon>Bacillati</taxon>
        <taxon>Candidatus Sysuimicrobiota</taxon>
        <taxon>Candidatus Sysuimicrobiia</taxon>
        <taxon>Candidatus Sysuimicrobiales</taxon>
        <taxon>Candidatus Segetimicrobiaceae</taxon>
        <taxon>Candidatus Segetimicrobium</taxon>
    </lineage>
</organism>
<evidence type="ECO:0000313" key="2">
    <source>
        <dbReference type="EMBL" id="TMI93045.1"/>
    </source>
</evidence>
<dbReference type="AlphaFoldDB" id="A0A537KB78"/>
<evidence type="ECO:0000259" key="1">
    <source>
        <dbReference type="Pfam" id="PF19502"/>
    </source>
</evidence>
<gene>
    <name evidence="2" type="ORF">E6H00_01815</name>
</gene>
<reference evidence="2 3" key="1">
    <citation type="journal article" date="2019" name="Nat. Microbiol.">
        <title>Mediterranean grassland soil C-N compound turnover is dependent on rainfall and depth, and is mediated by genomically divergent microorganisms.</title>
        <authorList>
            <person name="Diamond S."/>
            <person name="Andeer P.F."/>
            <person name="Li Z."/>
            <person name="Crits-Christoph A."/>
            <person name="Burstein D."/>
            <person name="Anantharaman K."/>
            <person name="Lane K.R."/>
            <person name="Thomas B.C."/>
            <person name="Pan C."/>
            <person name="Northen T.R."/>
            <person name="Banfield J.F."/>
        </authorList>
    </citation>
    <scope>NUCLEOTIDE SEQUENCE [LARGE SCALE GENOMIC DNA]</scope>
    <source>
        <strain evidence="2">NP_3</strain>
    </source>
</reference>
<evidence type="ECO:0000313" key="3">
    <source>
        <dbReference type="Proteomes" id="UP000318509"/>
    </source>
</evidence>
<sequence>MKKQQVDHVLRAAGRITGEKQFIIIGSQSLHGKYPDVPDEILTSFEVDLIASKNADRTAWLNVIGVDSPFHESFGYYADPVDDATATLPKGWKGRLVNLPPGDTDGVKGLCLEPHDLAIAKYAASREKDLIFTRELTRRGIVSEKRLLALLEDTPVGDEVRERIRSQITTDFEAARQLGST</sequence>
<dbReference type="Proteomes" id="UP000318509">
    <property type="component" value="Unassembled WGS sequence"/>
</dbReference>
<proteinExistence type="predicted"/>
<accession>A0A537KB78</accession>
<dbReference type="EMBL" id="VBAK01000041">
    <property type="protein sequence ID" value="TMI93045.1"/>
    <property type="molecule type" value="Genomic_DNA"/>
</dbReference>
<comment type="caution">
    <text evidence="2">The sequence shown here is derived from an EMBL/GenBank/DDBJ whole genome shotgun (WGS) entry which is preliminary data.</text>
</comment>